<organism evidence="2">
    <name type="scientific">Capra hircus</name>
    <name type="common">Goat</name>
    <dbReference type="NCBI Taxonomy" id="9925"/>
    <lineage>
        <taxon>Eukaryota</taxon>
        <taxon>Metazoa</taxon>
        <taxon>Chordata</taxon>
        <taxon>Craniata</taxon>
        <taxon>Vertebrata</taxon>
        <taxon>Euteleostomi</taxon>
        <taxon>Mammalia</taxon>
        <taxon>Eutheria</taxon>
        <taxon>Laurasiatheria</taxon>
        <taxon>Artiodactyla</taxon>
        <taxon>Ruminantia</taxon>
        <taxon>Pecora</taxon>
        <taxon>Bovidae</taxon>
        <taxon>Caprinae</taxon>
        <taxon>Capra</taxon>
    </lineage>
</organism>
<feature type="compositionally biased region" description="Basic and acidic residues" evidence="1">
    <location>
        <begin position="436"/>
        <end position="446"/>
    </location>
</feature>
<feature type="region of interest" description="Disordered" evidence="1">
    <location>
        <begin position="429"/>
        <end position="472"/>
    </location>
</feature>
<sequence>MHPSDLREYLEGPPMVVEVHDRDRKSESYSRKPTLFGEDPLDAYLNLEALISPGDTESNPFATQEKMWDPHGVARVSFADLLLGHKYLNLAVPVHSCEPWAASLGHGHRRGHAVGPRGPREGVPHSLMLPGDYVEASCLLKLRVDVAVPLRGGLGGADPTLSRFGRVVFVFESRQVSLLHSLLQDVTMINARALALDSYPLEDIQQILSAFKIRVKTQEQPDLDVLTGVHLLDGKVHLLILEGLADHGLQQLWARHQSRAYCICRYSSRLREVIMGDLLPSSATIKELSQEFGMPMSQEDLTERKLLAVAPAPSLEGFQGRKPTLALQIHSHQEKYLQWRSAEILKSRGQKASLIQRNISAASRVGRKPPSSAARVMRVSAPSTCTVHNYSIQTLNSVELAKKELYREMAKEPGRRFTYSQKYLSATVGPLDPEEEERRARRESRQAWRTPSGFQTAGLHTMGTTQPLGLPPISAATEEWREKALFANLLEPVLQRERWGWDLRHQDFNLYARPPAFLELPPAPKPGAGESRASAQPGPADHRPGSGWYTALCSASAFSAMRGHDCLQRLPGALSDPATHPSKRKGHDDPSASSLPPCT</sequence>
<dbReference type="Ensembl" id="ENSCHIT00010043440.1">
    <property type="protein sequence ID" value="ENSCHIP00010030855.1"/>
    <property type="gene ID" value="ENSCHIG00010022904.1"/>
</dbReference>
<dbReference type="PANTHER" id="PTHR33667">
    <property type="entry name" value="SI:DKEY-57N24.6"/>
    <property type="match status" value="1"/>
</dbReference>
<accession>A0A8C2RP23</accession>
<feature type="region of interest" description="Disordered" evidence="1">
    <location>
        <begin position="521"/>
        <end position="544"/>
    </location>
</feature>
<dbReference type="AlphaFoldDB" id="A0A8C2RP23"/>
<dbReference type="PANTHER" id="PTHR33667:SF7">
    <property type="entry name" value="RIKEN CDNA 1810020O05 GENE"/>
    <property type="match status" value="1"/>
</dbReference>
<reference evidence="2" key="1">
    <citation type="submission" date="2019-03" db="EMBL/GenBank/DDBJ databases">
        <title>Genome sequencing and reference-guided assembly of Black Bengal Goat (Capra hircus).</title>
        <authorList>
            <person name="Siddiki A.Z."/>
            <person name="Baten A."/>
            <person name="Billah M."/>
            <person name="Alam M.A.U."/>
            <person name="Shawrob K.S.M."/>
            <person name="Saha S."/>
            <person name="Chowdhury M."/>
            <person name="Rahman A.H."/>
            <person name="Stear M."/>
            <person name="Miah G."/>
            <person name="Das G.B."/>
            <person name="Hossain M.M."/>
            <person name="Kumkum M."/>
            <person name="Islam M.S."/>
            <person name="Mollah A.M."/>
            <person name="Ahsan A."/>
            <person name="Tusar F."/>
            <person name="Khan M.K.I."/>
        </authorList>
    </citation>
    <scope>NUCLEOTIDE SEQUENCE [LARGE SCALE GENOMIC DNA]</scope>
</reference>
<protein>
    <submittedName>
        <fullName evidence="2">Uncharacterized protein</fullName>
    </submittedName>
</protein>
<name>A0A8C2RP23_CAPHI</name>
<proteinExistence type="predicted"/>
<evidence type="ECO:0000313" key="2">
    <source>
        <dbReference type="Ensembl" id="ENSCHIP00010030855.1"/>
    </source>
</evidence>
<reference evidence="2" key="2">
    <citation type="submission" date="2025-08" db="UniProtKB">
        <authorList>
            <consortium name="Ensembl"/>
        </authorList>
    </citation>
    <scope>IDENTIFICATION</scope>
</reference>
<evidence type="ECO:0000256" key="1">
    <source>
        <dbReference type="SAM" id="MobiDB-lite"/>
    </source>
</evidence>
<feature type="region of interest" description="Disordered" evidence="1">
    <location>
        <begin position="569"/>
        <end position="599"/>
    </location>
</feature>